<organism evidence="1 2">
    <name type="scientific">Saccharothrix violaceirubra</name>
    <dbReference type="NCBI Taxonomy" id="413306"/>
    <lineage>
        <taxon>Bacteria</taxon>
        <taxon>Bacillati</taxon>
        <taxon>Actinomycetota</taxon>
        <taxon>Actinomycetes</taxon>
        <taxon>Pseudonocardiales</taxon>
        <taxon>Pseudonocardiaceae</taxon>
        <taxon>Saccharothrix</taxon>
    </lineage>
</organism>
<evidence type="ECO:0000313" key="2">
    <source>
        <dbReference type="Proteomes" id="UP000542674"/>
    </source>
</evidence>
<dbReference type="AlphaFoldDB" id="A0A7W7T4I7"/>
<accession>A0A7W7T4I7</accession>
<keyword evidence="2" id="KW-1185">Reference proteome</keyword>
<gene>
    <name evidence="1" type="ORF">F4559_003266</name>
</gene>
<reference evidence="1 2" key="1">
    <citation type="submission" date="2020-08" db="EMBL/GenBank/DDBJ databases">
        <title>Sequencing the genomes of 1000 actinobacteria strains.</title>
        <authorList>
            <person name="Klenk H.-P."/>
        </authorList>
    </citation>
    <scope>NUCLEOTIDE SEQUENCE [LARGE SCALE GENOMIC DNA]</scope>
    <source>
        <strain evidence="1 2">DSM 45084</strain>
    </source>
</reference>
<sequence length="282" mass="31575">MDDDRSTSSRSTFWWWGQPGLLWDRGKVAANHEYDYDSEDLRAVHDLLGVQDSEKNAHTLIVERYAASKNKDPDPQLDVEYILINAEFTWGAQAALAGVIGNAVYDGAKSAVRSFVRRCRRKDNSGLDAGEAEAFALYVVAYLVVRKQVEISLWSNHPPKAVAVAKEGDHWICRFEKSWFTQLREKKSPVRTRKMDAIWKRTIEIRLEAGSPSIPDSHYRMGTELRLATPAEAQSRRRGGIAEIYGGEADRHGLGEKLGTVWKRVGSEMPQGNVDTGGICGV</sequence>
<comment type="caution">
    <text evidence="1">The sequence shown here is derived from an EMBL/GenBank/DDBJ whole genome shotgun (WGS) entry which is preliminary data.</text>
</comment>
<dbReference type="Proteomes" id="UP000542674">
    <property type="component" value="Unassembled WGS sequence"/>
</dbReference>
<protein>
    <submittedName>
        <fullName evidence="1">Uncharacterized protein</fullName>
    </submittedName>
</protein>
<proteinExistence type="predicted"/>
<dbReference type="RefSeq" id="WP_184669631.1">
    <property type="nucleotide sequence ID" value="NZ_BAABAI010000038.1"/>
</dbReference>
<evidence type="ECO:0000313" key="1">
    <source>
        <dbReference type="EMBL" id="MBB4965907.1"/>
    </source>
</evidence>
<dbReference type="EMBL" id="JACHJS010000001">
    <property type="protein sequence ID" value="MBB4965907.1"/>
    <property type="molecule type" value="Genomic_DNA"/>
</dbReference>
<name>A0A7W7T4I7_9PSEU</name>